<keyword evidence="1" id="KW-0328">Glycosyltransferase</keyword>
<protein>
    <recommendedName>
        <fullName evidence="1">Poly [ADP-ribose] polymerase</fullName>
        <shortName evidence="1">PARP</shortName>
        <ecNumber evidence="1">2.4.2.-</ecNumber>
    </recommendedName>
</protein>
<name>A0A2T7PP04_POMCA</name>
<keyword evidence="1" id="KW-0520">NAD</keyword>
<evidence type="ECO:0000259" key="2">
    <source>
        <dbReference type="PROSITE" id="PS51059"/>
    </source>
</evidence>
<dbReference type="InterPro" id="IPR012317">
    <property type="entry name" value="Poly(ADP-ribose)pol_cat_dom"/>
</dbReference>
<dbReference type="STRING" id="400727.A0A2T7PP04"/>
<dbReference type="PANTHER" id="PTHR45740:SF2">
    <property type="entry name" value="POLY [ADP-RIBOSE] POLYMERASE"/>
    <property type="match status" value="1"/>
</dbReference>
<feature type="domain" description="PARP catalytic" evidence="2">
    <location>
        <begin position="1"/>
        <end position="216"/>
    </location>
</feature>
<dbReference type="GO" id="GO:0003950">
    <property type="term" value="F:NAD+ poly-ADP-ribosyltransferase activity"/>
    <property type="evidence" value="ECO:0007669"/>
    <property type="project" value="UniProtKB-UniRule"/>
</dbReference>
<reference evidence="3 4" key="1">
    <citation type="submission" date="2018-04" db="EMBL/GenBank/DDBJ databases">
        <title>The genome of golden apple snail Pomacea canaliculata provides insight into stress tolerance and invasive adaptation.</title>
        <authorList>
            <person name="Liu C."/>
            <person name="Liu B."/>
            <person name="Ren Y."/>
            <person name="Zhang Y."/>
            <person name="Wang H."/>
            <person name="Li S."/>
            <person name="Jiang F."/>
            <person name="Yin L."/>
            <person name="Zhang G."/>
            <person name="Qian W."/>
            <person name="Fan W."/>
        </authorList>
    </citation>
    <scope>NUCLEOTIDE SEQUENCE [LARGE SCALE GENOMIC DNA]</scope>
    <source>
        <strain evidence="3">SZHN2017</strain>
        <tissue evidence="3">Muscle</tissue>
    </source>
</reference>
<dbReference type="AlphaFoldDB" id="A0A2T7PP04"/>
<dbReference type="SUPFAM" id="SSF56399">
    <property type="entry name" value="ADP-ribosylation"/>
    <property type="match status" value="1"/>
</dbReference>
<dbReference type="GO" id="GO:1990404">
    <property type="term" value="F:NAD+-protein mono-ADP-ribosyltransferase activity"/>
    <property type="evidence" value="ECO:0007669"/>
    <property type="project" value="TreeGrafter"/>
</dbReference>
<evidence type="ECO:0000256" key="1">
    <source>
        <dbReference type="RuleBase" id="RU362114"/>
    </source>
</evidence>
<evidence type="ECO:0000313" key="3">
    <source>
        <dbReference type="EMBL" id="PVD35163.1"/>
    </source>
</evidence>
<proteinExistence type="predicted"/>
<gene>
    <name evidence="3" type="ORF">C0Q70_06444</name>
</gene>
<dbReference type="Proteomes" id="UP000245119">
    <property type="component" value="Linkage Group LG3"/>
</dbReference>
<dbReference type="InterPro" id="IPR051712">
    <property type="entry name" value="ARTD-AVP"/>
</dbReference>
<dbReference type="Gene3D" id="3.90.228.10">
    <property type="match status" value="1"/>
</dbReference>
<sequence>MERDLHKSCNIQVVKVERLENPGLWNQYNHRREMVYHSHGYTYFRPIAKLPGSSGPVQTTESVPRESPLRRQIYPFKANEHYLFHGTKEKNIQNIMNTGLDSRLTSDKAMLGQGIYFAESPTKADQYTDDKDQRTSGEKTMVLVRVVLGNPFINTSSDPDKFKRPPCKWCFKDLCSCDDPSYFDSVIDDAGRNFREFVVYDRSMCYPEYFITYNRV</sequence>
<dbReference type="GO" id="GO:0005634">
    <property type="term" value="C:nucleus"/>
    <property type="evidence" value="ECO:0007669"/>
    <property type="project" value="TreeGrafter"/>
</dbReference>
<comment type="caution">
    <text evidence="3">The sequence shown here is derived from an EMBL/GenBank/DDBJ whole genome shotgun (WGS) entry which is preliminary data.</text>
</comment>
<dbReference type="Pfam" id="PF00644">
    <property type="entry name" value="PARP"/>
    <property type="match status" value="1"/>
</dbReference>
<dbReference type="EC" id="2.4.2.-" evidence="1"/>
<accession>A0A2T7PP04</accession>
<keyword evidence="1" id="KW-0808">Transferase</keyword>
<dbReference type="PROSITE" id="PS51059">
    <property type="entry name" value="PARP_CATALYTIC"/>
    <property type="match status" value="1"/>
</dbReference>
<organism evidence="3 4">
    <name type="scientific">Pomacea canaliculata</name>
    <name type="common">Golden apple snail</name>
    <dbReference type="NCBI Taxonomy" id="400727"/>
    <lineage>
        <taxon>Eukaryota</taxon>
        <taxon>Metazoa</taxon>
        <taxon>Spiralia</taxon>
        <taxon>Lophotrochozoa</taxon>
        <taxon>Mollusca</taxon>
        <taxon>Gastropoda</taxon>
        <taxon>Caenogastropoda</taxon>
        <taxon>Architaenioglossa</taxon>
        <taxon>Ampullarioidea</taxon>
        <taxon>Ampullariidae</taxon>
        <taxon>Pomacea</taxon>
    </lineage>
</organism>
<dbReference type="EMBL" id="PZQS01000003">
    <property type="protein sequence ID" value="PVD35163.1"/>
    <property type="molecule type" value="Genomic_DNA"/>
</dbReference>
<keyword evidence="4" id="KW-1185">Reference proteome</keyword>
<dbReference type="PANTHER" id="PTHR45740">
    <property type="entry name" value="POLY [ADP-RIBOSE] POLYMERASE"/>
    <property type="match status" value="1"/>
</dbReference>
<dbReference type="OrthoDB" id="411019at2759"/>
<evidence type="ECO:0000313" key="4">
    <source>
        <dbReference type="Proteomes" id="UP000245119"/>
    </source>
</evidence>